<dbReference type="Proteomes" id="UP000284057">
    <property type="component" value="Unassembled WGS sequence"/>
</dbReference>
<dbReference type="Pfam" id="PF00082">
    <property type="entry name" value="Peptidase_S8"/>
    <property type="match status" value="1"/>
</dbReference>
<keyword evidence="4 7" id="KW-0378">Hydrolase</keyword>
<feature type="active site" description="Charge relay system" evidence="6 7">
    <location>
        <position position="307"/>
    </location>
</feature>
<evidence type="ECO:0000313" key="11">
    <source>
        <dbReference type="Proteomes" id="UP000284057"/>
    </source>
</evidence>
<dbReference type="Pfam" id="PF02225">
    <property type="entry name" value="PA"/>
    <property type="match status" value="1"/>
</dbReference>
<dbReference type="InterPro" id="IPR046450">
    <property type="entry name" value="PA_dom_sf"/>
</dbReference>
<feature type="domain" description="PA" evidence="9">
    <location>
        <begin position="849"/>
        <end position="929"/>
    </location>
</feature>
<proteinExistence type="inferred from homology"/>
<dbReference type="InterPro" id="IPR036852">
    <property type="entry name" value="Peptidase_S8/S53_dom_sf"/>
</dbReference>
<keyword evidence="3 7" id="KW-0645">Protease</keyword>
<evidence type="ECO:0000256" key="6">
    <source>
        <dbReference type="PIRSR" id="PIRSR615500-1"/>
    </source>
</evidence>
<dbReference type="InterPro" id="IPR023828">
    <property type="entry name" value="Peptidase_S8_Ser-AS"/>
</dbReference>
<feature type="domain" description="Peptidase S8/S53" evidence="8">
    <location>
        <begin position="266"/>
        <end position="529"/>
    </location>
</feature>
<dbReference type="InterPro" id="IPR003137">
    <property type="entry name" value="PA_domain"/>
</dbReference>
<feature type="active site" description="Charge relay system" evidence="6 7">
    <location>
        <position position="275"/>
    </location>
</feature>
<gene>
    <name evidence="10" type="ORF">DY240_15385</name>
</gene>
<dbReference type="Gene3D" id="3.50.30.30">
    <property type="match status" value="1"/>
</dbReference>
<organism evidence="10 11">
    <name type="scientific">Jiangella rhizosphaerae</name>
    <dbReference type="NCBI Taxonomy" id="2293569"/>
    <lineage>
        <taxon>Bacteria</taxon>
        <taxon>Bacillati</taxon>
        <taxon>Actinomycetota</taxon>
        <taxon>Actinomycetes</taxon>
        <taxon>Jiangellales</taxon>
        <taxon>Jiangellaceae</taxon>
        <taxon>Jiangella</taxon>
    </lineage>
</organism>
<dbReference type="GO" id="GO:0004252">
    <property type="term" value="F:serine-type endopeptidase activity"/>
    <property type="evidence" value="ECO:0007669"/>
    <property type="project" value="UniProtKB-UniRule"/>
</dbReference>
<accession>A0A418KQ16</accession>
<evidence type="ECO:0000256" key="4">
    <source>
        <dbReference type="ARBA" id="ARBA00022801"/>
    </source>
</evidence>
<dbReference type="GO" id="GO:0006508">
    <property type="term" value="P:proteolysis"/>
    <property type="evidence" value="ECO:0007669"/>
    <property type="project" value="UniProtKB-KW"/>
</dbReference>
<dbReference type="SUPFAM" id="SSF52025">
    <property type="entry name" value="PA domain"/>
    <property type="match status" value="1"/>
</dbReference>
<comment type="caution">
    <text evidence="10">The sequence shown here is derived from an EMBL/GenBank/DDBJ whole genome shotgun (WGS) entry which is preliminary data.</text>
</comment>
<evidence type="ECO:0000313" key="10">
    <source>
        <dbReference type="EMBL" id="RIQ21364.1"/>
    </source>
</evidence>
<feature type="active site" description="Charge relay system" evidence="6 7">
    <location>
        <position position="483"/>
    </location>
</feature>
<dbReference type="InterPro" id="IPR050131">
    <property type="entry name" value="Peptidase_S8_subtilisin-like"/>
</dbReference>
<dbReference type="PROSITE" id="PS00138">
    <property type="entry name" value="SUBTILASE_SER"/>
    <property type="match status" value="1"/>
</dbReference>
<dbReference type="PRINTS" id="PR00723">
    <property type="entry name" value="SUBTILISIN"/>
</dbReference>
<dbReference type="EMBL" id="QUAL01000151">
    <property type="protein sequence ID" value="RIQ21364.1"/>
    <property type="molecule type" value="Genomic_DNA"/>
</dbReference>
<protein>
    <recommendedName>
        <fullName evidence="12">Peptidase S8/S53 domain-containing protein</fullName>
    </recommendedName>
</protein>
<dbReference type="SUPFAM" id="SSF52743">
    <property type="entry name" value="Subtilisin-like"/>
    <property type="match status" value="1"/>
</dbReference>
<dbReference type="Gene3D" id="3.40.50.200">
    <property type="entry name" value="Peptidase S8/S53 domain"/>
    <property type="match status" value="1"/>
</dbReference>
<evidence type="ECO:0000256" key="5">
    <source>
        <dbReference type="ARBA" id="ARBA00022825"/>
    </source>
</evidence>
<dbReference type="PANTHER" id="PTHR43806:SF65">
    <property type="entry name" value="SERINE PROTEASE APRX"/>
    <property type="match status" value="1"/>
</dbReference>
<dbReference type="InterPro" id="IPR000209">
    <property type="entry name" value="Peptidase_S8/S53_dom"/>
</dbReference>
<dbReference type="PANTHER" id="PTHR43806">
    <property type="entry name" value="PEPTIDASE S8"/>
    <property type="match status" value="1"/>
</dbReference>
<keyword evidence="2" id="KW-0964">Secreted</keyword>
<evidence type="ECO:0000256" key="1">
    <source>
        <dbReference type="ARBA" id="ARBA00011073"/>
    </source>
</evidence>
<keyword evidence="11" id="KW-1185">Reference proteome</keyword>
<evidence type="ECO:0000256" key="2">
    <source>
        <dbReference type="ARBA" id="ARBA00022512"/>
    </source>
</evidence>
<evidence type="ECO:0000259" key="8">
    <source>
        <dbReference type="Pfam" id="PF00082"/>
    </source>
</evidence>
<dbReference type="InterPro" id="IPR015500">
    <property type="entry name" value="Peptidase_S8_subtilisin-rel"/>
</dbReference>
<evidence type="ECO:0000259" key="9">
    <source>
        <dbReference type="Pfam" id="PF02225"/>
    </source>
</evidence>
<comment type="similarity">
    <text evidence="1 7">Belongs to the peptidase S8 family.</text>
</comment>
<keyword evidence="5 7" id="KW-0720">Serine protease</keyword>
<name>A0A418KQ16_9ACTN</name>
<reference evidence="10 11" key="1">
    <citation type="submission" date="2018-09" db="EMBL/GenBank/DDBJ databases">
        <title>Isolation, diversity and antifungal activity of actinobacteria from wheat.</title>
        <authorList>
            <person name="Han C."/>
        </authorList>
    </citation>
    <scope>NUCLEOTIDE SEQUENCE [LARGE SCALE GENOMIC DNA]</scope>
    <source>
        <strain evidence="10 11">NEAU-YY265</strain>
    </source>
</reference>
<dbReference type="InterPro" id="IPR022398">
    <property type="entry name" value="Peptidase_S8_His-AS"/>
</dbReference>
<evidence type="ECO:0008006" key="12">
    <source>
        <dbReference type="Google" id="ProtNLM"/>
    </source>
</evidence>
<evidence type="ECO:0000256" key="7">
    <source>
        <dbReference type="PROSITE-ProRule" id="PRU01240"/>
    </source>
</evidence>
<sequence length="1296" mass="135148">MTVESAFAAFVLSRPTMTGRGAPGRDEQENAVRHVLAGAAVLVLTAGATTAAVAPGAPAVPASPDPAVSVLDTAGGAPEPAAAPAGAPVEITLITGDTVVYTDTGGPRPDVAVELAPDSGTRGMEMTVGPDGVHVVPDQAKPLISAGLLDERLFDVRYLAENGYTDDRIDTIPLIVTYADGAGRLAQRSAALPATSGVTPLTSIDGAAVDVAKDATGDFWRHLTSRRARSSAAVEKVWLDARVSASLDDSRPQIGVPEAWESGYDGDGVTVAVLDTGYDTGHPDLAGQVVGSRSFIEGETVHDGHGHGTHVASTVAGTGAASDGRYSGVAPGADLLVGKVLDDQGYSYNSEVIDGMEWAVEQGADIVNLSLGSYPSNGQDPQSQALNRLSEESGTLFVVAAGNYGPGAPTVTSPAAADAALAVGAVDAEDRMADFSSRGPRVGDRAIKPEITAPGAAIVAARAGGTEEGVPVGEYYLANGGTSMASPHVAGVAAMVAQRHPDWTGAQLKDALMSTAVDLGHDLYAQGSGRVDAAAVTSSPLTATGKAELGVHPYPQTGAAPRTVPVTYVNSGGTDLRLELALDVTDLNGAAPAAGALTLSAPSLTVPAGGTATVEVTLDPARSAAGRFTGHLRATAPGGAAAITAVAFEVEPATHQLTVGVVGRDGATPDRAGVVVVNEANPALHYSTQDVYDGDELVFRVPAGTYTVYGTIATGDPGGGFTDVSSDIFAQTGVRVGADTRVVADARDAVDIEFDVTDDPRPTEPTQLTTTLYRTMANGATTVYTGLNDRSDRTTRYGAIPAPEPATGELTMTTATTLREPLIRAAAGSATVPVVTPRYTGRFAGERVAPLVDVGAGTAEEYAAADVDGAVVLVSGDPSWAEEQARLAETHGAAALLVARDRPGPVSVSVDSANTLPVLATSFEEGERLRERLADGPVELTLTGVTEGRFTYQLWAEDAGRIPDELTHTTRRAELAAVENTYHAEVEGLRGSEVMEVYAAWEGGTFRFFDQLIQPVRRTDYVTAGRDMRQRQQVHSVWSWNSVNLRGTVQAYQPGRTYPVSWHEAPGHPTAHTDLPCVMCRSENIWAFAPWPRGDSDPTHYGSGRTWTTTTLFRDGERIDDPAAFLVEEEATYRIEQVGQAEVGPEHQLAADTHTAWTFVSEAPAELEIDGCGEILPSANVCAAFPVIMLGYDVPLDLLNRAPAGRGFGFTVRTSRAVGYTGPSDVAGMTVDVSFDDGGTWVPARVLPRPRGGEFQVRTHHPKLADTSGFVSLRVEVWDDRGNRTVQTIERAYALP</sequence>
<evidence type="ECO:0000256" key="3">
    <source>
        <dbReference type="ARBA" id="ARBA00022670"/>
    </source>
</evidence>
<dbReference type="PROSITE" id="PS51892">
    <property type="entry name" value="SUBTILASE"/>
    <property type="match status" value="1"/>
</dbReference>
<dbReference type="PROSITE" id="PS00137">
    <property type="entry name" value="SUBTILASE_HIS"/>
    <property type="match status" value="1"/>
</dbReference>
<keyword evidence="2" id="KW-0134">Cell wall</keyword>